<sequence>MAVLQGVVSQDALNVMATVAPSTTSITAAPTTEETTHEETPTPSETASDTAKSTGGGGGNDNGTGGGNGNGAGTGTGTSTSGSVSTSTTTSTASNMASSTSGSNGNGTGGGKANGTGSGNGIGGGFTRSKSSDSSSTSLSTSTSNASSSSPSSTGASTVSGTGTGAGRGIGWFSVLTLLNDGDVELRALRSGDNWDTFCGGAPVLVTKSLAHPENKNCIDGWTNLSCTCLSDLQDPATSWEIYVTKLLRDNGDGIVPNATTTSRGAPVAITSIGTFGIPATLTTLEIANVSLTGVDIASEFLPPTLVDISLRNCNLTTLSGEFLSKHHGALERL</sequence>
<dbReference type="HOGENOM" id="CLU_832815_0_0_1"/>
<dbReference type="STRING" id="431595.K3X7Q7"/>
<feature type="compositionally biased region" description="Low complexity" evidence="1">
    <location>
        <begin position="41"/>
        <end position="53"/>
    </location>
</feature>
<feature type="compositionally biased region" description="Low complexity" evidence="1">
    <location>
        <begin position="127"/>
        <end position="161"/>
    </location>
</feature>
<feature type="compositionally biased region" description="Low complexity" evidence="1">
    <location>
        <begin position="22"/>
        <end position="33"/>
    </location>
</feature>
<organism evidence="2 3">
    <name type="scientific">Globisporangium ultimum (strain ATCC 200006 / CBS 805.95 / DAOM BR144)</name>
    <name type="common">Pythium ultimum</name>
    <dbReference type="NCBI Taxonomy" id="431595"/>
    <lineage>
        <taxon>Eukaryota</taxon>
        <taxon>Sar</taxon>
        <taxon>Stramenopiles</taxon>
        <taxon>Oomycota</taxon>
        <taxon>Peronosporomycetes</taxon>
        <taxon>Pythiales</taxon>
        <taxon>Pythiaceae</taxon>
        <taxon>Globisporangium</taxon>
    </lineage>
</organism>
<keyword evidence="3" id="KW-1185">Reference proteome</keyword>
<dbReference type="EnsemblProtists" id="PYU1_T013256">
    <property type="protein sequence ID" value="PYU1_T013256"/>
    <property type="gene ID" value="PYU1_G013227"/>
</dbReference>
<reference evidence="2" key="3">
    <citation type="submission" date="2015-02" db="UniProtKB">
        <authorList>
            <consortium name="EnsemblProtists"/>
        </authorList>
    </citation>
    <scope>IDENTIFICATION</scope>
    <source>
        <strain evidence="2">DAOM BR144</strain>
    </source>
</reference>
<evidence type="ECO:0000256" key="1">
    <source>
        <dbReference type="SAM" id="MobiDB-lite"/>
    </source>
</evidence>
<dbReference type="EMBL" id="GL376627">
    <property type="status" value="NOT_ANNOTATED_CDS"/>
    <property type="molecule type" value="Genomic_DNA"/>
</dbReference>
<feature type="region of interest" description="Disordered" evidence="1">
    <location>
        <begin position="22"/>
        <end position="162"/>
    </location>
</feature>
<feature type="compositionally biased region" description="Gly residues" evidence="1">
    <location>
        <begin position="54"/>
        <end position="76"/>
    </location>
</feature>
<name>K3X7Q7_GLOUD</name>
<feature type="compositionally biased region" description="Gly residues" evidence="1">
    <location>
        <begin position="104"/>
        <end position="126"/>
    </location>
</feature>
<dbReference type="eggNOG" id="ENOG502RUWS">
    <property type="taxonomic scope" value="Eukaryota"/>
</dbReference>
<evidence type="ECO:0000313" key="2">
    <source>
        <dbReference type="EnsemblProtists" id="PYU1_T013256"/>
    </source>
</evidence>
<proteinExistence type="predicted"/>
<dbReference type="VEuPathDB" id="FungiDB:PYU1_G013227"/>
<dbReference type="AlphaFoldDB" id="K3X7Q7"/>
<feature type="compositionally biased region" description="Low complexity" evidence="1">
    <location>
        <begin position="77"/>
        <end position="103"/>
    </location>
</feature>
<reference evidence="3" key="2">
    <citation type="submission" date="2010-04" db="EMBL/GenBank/DDBJ databases">
        <authorList>
            <person name="Buell R."/>
            <person name="Hamilton J."/>
            <person name="Hostetler J."/>
        </authorList>
    </citation>
    <scope>NUCLEOTIDE SEQUENCE [LARGE SCALE GENOMIC DNA]</scope>
    <source>
        <strain evidence="3">DAOM:BR144</strain>
    </source>
</reference>
<accession>K3X7Q7</accession>
<dbReference type="InParanoid" id="K3X7Q7"/>
<reference evidence="3" key="1">
    <citation type="journal article" date="2010" name="Genome Biol.">
        <title>Genome sequence of the necrotrophic plant pathogen Pythium ultimum reveals original pathogenicity mechanisms and effector repertoire.</title>
        <authorList>
            <person name="Levesque C.A."/>
            <person name="Brouwer H."/>
            <person name="Cano L."/>
            <person name="Hamilton J.P."/>
            <person name="Holt C."/>
            <person name="Huitema E."/>
            <person name="Raffaele S."/>
            <person name="Robideau G.P."/>
            <person name="Thines M."/>
            <person name="Win J."/>
            <person name="Zerillo M.M."/>
            <person name="Beakes G.W."/>
            <person name="Boore J.L."/>
            <person name="Busam D."/>
            <person name="Dumas B."/>
            <person name="Ferriera S."/>
            <person name="Fuerstenberg S.I."/>
            <person name="Gachon C.M."/>
            <person name="Gaulin E."/>
            <person name="Govers F."/>
            <person name="Grenville-Briggs L."/>
            <person name="Horner N."/>
            <person name="Hostetler J."/>
            <person name="Jiang R.H."/>
            <person name="Johnson J."/>
            <person name="Krajaejun T."/>
            <person name="Lin H."/>
            <person name="Meijer H.J."/>
            <person name="Moore B."/>
            <person name="Morris P."/>
            <person name="Phuntmart V."/>
            <person name="Puiu D."/>
            <person name="Shetty J."/>
            <person name="Stajich J.E."/>
            <person name="Tripathy S."/>
            <person name="Wawra S."/>
            <person name="van West P."/>
            <person name="Whitty B.R."/>
            <person name="Coutinho P.M."/>
            <person name="Henrissat B."/>
            <person name="Martin F."/>
            <person name="Thomas P.D."/>
            <person name="Tyler B.M."/>
            <person name="De Vries R.P."/>
            <person name="Kamoun S."/>
            <person name="Yandell M."/>
            <person name="Tisserat N."/>
            <person name="Buell C.R."/>
        </authorList>
    </citation>
    <scope>NUCLEOTIDE SEQUENCE</scope>
    <source>
        <strain evidence="3">DAOM:BR144</strain>
    </source>
</reference>
<dbReference type="Proteomes" id="UP000019132">
    <property type="component" value="Unassembled WGS sequence"/>
</dbReference>
<evidence type="ECO:0000313" key="3">
    <source>
        <dbReference type="Proteomes" id="UP000019132"/>
    </source>
</evidence>
<protein>
    <submittedName>
        <fullName evidence="2">Uncharacterized protein</fullName>
    </submittedName>
</protein>